<keyword evidence="3" id="KW-1185">Reference proteome</keyword>
<keyword evidence="1" id="KW-0732">Signal</keyword>
<comment type="caution">
    <text evidence="2">The sequence shown here is derived from an EMBL/GenBank/DDBJ whole genome shotgun (WGS) entry which is preliminary data.</text>
</comment>
<evidence type="ECO:0000256" key="1">
    <source>
        <dbReference type="SAM" id="SignalP"/>
    </source>
</evidence>
<accession>A0A9N9FZH9</accession>
<dbReference type="EMBL" id="CAJVPJ010001019">
    <property type="protein sequence ID" value="CAG8571228.1"/>
    <property type="molecule type" value="Genomic_DNA"/>
</dbReference>
<feature type="chain" id="PRO_5040392474" evidence="1">
    <location>
        <begin position="18"/>
        <end position="194"/>
    </location>
</feature>
<dbReference type="OrthoDB" id="10450038at2759"/>
<protein>
    <submittedName>
        <fullName evidence="2">2882_t:CDS:1</fullName>
    </submittedName>
</protein>
<proteinExistence type="predicted"/>
<dbReference type="Proteomes" id="UP000789572">
    <property type="component" value="Unassembled WGS sequence"/>
</dbReference>
<reference evidence="2" key="1">
    <citation type="submission" date="2021-06" db="EMBL/GenBank/DDBJ databases">
        <authorList>
            <person name="Kallberg Y."/>
            <person name="Tangrot J."/>
            <person name="Rosling A."/>
        </authorList>
    </citation>
    <scope>NUCLEOTIDE SEQUENCE</scope>
    <source>
        <strain evidence="2">IA702</strain>
    </source>
</reference>
<feature type="signal peptide" evidence="1">
    <location>
        <begin position="1"/>
        <end position="17"/>
    </location>
</feature>
<organism evidence="2 3">
    <name type="scientific">Paraglomus occultum</name>
    <dbReference type="NCBI Taxonomy" id="144539"/>
    <lineage>
        <taxon>Eukaryota</taxon>
        <taxon>Fungi</taxon>
        <taxon>Fungi incertae sedis</taxon>
        <taxon>Mucoromycota</taxon>
        <taxon>Glomeromycotina</taxon>
        <taxon>Glomeromycetes</taxon>
        <taxon>Paraglomerales</taxon>
        <taxon>Paraglomeraceae</taxon>
        <taxon>Paraglomus</taxon>
    </lineage>
</organism>
<sequence>MWKLVGFLFVLTAITSAQIQTGNILLPNNTSWYLCASDDVNGIRFLVTTSDKNLTSTPNFGHFANGSGIPDEPCLTGVLVYASTWSMLNMTLQGNESSATYTHEASCHDQCVQSCGREESVPATWCLRVSNPTIHPTSVNISLAFDVPTMNTTNDPSMNPANGGVKQDGDIILSLGIGWIMWICFELFFRIDIE</sequence>
<evidence type="ECO:0000313" key="2">
    <source>
        <dbReference type="EMBL" id="CAG8571228.1"/>
    </source>
</evidence>
<evidence type="ECO:0000313" key="3">
    <source>
        <dbReference type="Proteomes" id="UP000789572"/>
    </source>
</evidence>
<name>A0A9N9FZH9_9GLOM</name>
<dbReference type="AlphaFoldDB" id="A0A9N9FZH9"/>
<gene>
    <name evidence="2" type="ORF">POCULU_LOCUS6005</name>
</gene>